<dbReference type="GO" id="GO:0003677">
    <property type="term" value="F:DNA binding"/>
    <property type="evidence" value="ECO:0007669"/>
    <property type="project" value="UniProtKB-UniRule"/>
</dbReference>
<proteinExistence type="inferred from homology"/>
<dbReference type="PANTHER" id="PTHR33217">
    <property type="entry name" value="TRANSPOSASE FOR INSERTION SEQUENCE ELEMENT IS1081"/>
    <property type="match status" value="1"/>
</dbReference>
<evidence type="ECO:0000313" key="8">
    <source>
        <dbReference type="EMBL" id="SNR61363.1"/>
    </source>
</evidence>
<keyword evidence="6" id="KW-0814">Transposable element</keyword>
<comment type="function">
    <text evidence="1 6">Required for the transposition of the insertion element.</text>
</comment>
<evidence type="ECO:0000256" key="7">
    <source>
        <dbReference type="SAM" id="MobiDB-lite"/>
    </source>
</evidence>
<evidence type="ECO:0000256" key="3">
    <source>
        <dbReference type="ARBA" id="ARBA00022578"/>
    </source>
</evidence>
<keyword evidence="5 6" id="KW-0233">DNA recombination</keyword>
<feature type="region of interest" description="Disordered" evidence="7">
    <location>
        <begin position="57"/>
        <end position="77"/>
    </location>
</feature>
<feature type="compositionally biased region" description="Basic and acidic residues" evidence="7">
    <location>
        <begin position="57"/>
        <end position="75"/>
    </location>
</feature>
<dbReference type="AlphaFoldDB" id="A0A238XSD7"/>
<evidence type="ECO:0000256" key="4">
    <source>
        <dbReference type="ARBA" id="ARBA00023125"/>
    </source>
</evidence>
<keyword evidence="4 6" id="KW-0238">DNA-binding</keyword>
<dbReference type="PANTHER" id="PTHR33217:SF8">
    <property type="entry name" value="MUTATOR FAMILY TRANSPOSASE"/>
    <property type="match status" value="1"/>
</dbReference>
<dbReference type="GO" id="GO:0006313">
    <property type="term" value="P:DNA transposition"/>
    <property type="evidence" value="ECO:0007669"/>
    <property type="project" value="UniProtKB-UniRule"/>
</dbReference>
<dbReference type="Proteomes" id="UP000198348">
    <property type="component" value="Unassembled WGS sequence"/>
</dbReference>
<name>A0A238XSD7_9PSEU</name>
<comment type="similarity">
    <text evidence="2 6">Belongs to the transposase mutator family.</text>
</comment>
<dbReference type="InterPro" id="IPR001207">
    <property type="entry name" value="Transposase_mutator"/>
</dbReference>
<sequence>MTETLDPVTDDMDPQKLAEQLLGQAKEQGVDLVGPDGLLNRLAKNVLETAREAEMSEHLGYGKHDPAGRTGDHSRNGTRAKAVLTEIGEVEIEVARDVDSSFEPQIVRKRQRRLTGVDEIVLSLSAKGLTTQPESARSSGA</sequence>
<keyword evidence="3 6" id="KW-0815">Transposition</keyword>
<keyword evidence="9" id="KW-1185">Reference proteome</keyword>
<evidence type="ECO:0000256" key="6">
    <source>
        <dbReference type="RuleBase" id="RU365089"/>
    </source>
</evidence>
<dbReference type="GO" id="GO:0004803">
    <property type="term" value="F:transposase activity"/>
    <property type="evidence" value="ECO:0007669"/>
    <property type="project" value="UniProtKB-UniRule"/>
</dbReference>
<reference evidence="8 9" key="1">
    <citation type="submission" date="2017-06" db="EMBL/GenBank/DDBJ databases">
        <authorList>
            <person name="Kim H.J."/>
            <person name="Triplett B.A."/>
        </authorList>
    </citation>
    <scope>NUCLEOTIDE SEQUENCE [LARGE SCALE GENOMIC DNA]</scope>
    <source>
        <strain evidence="8 9">DSM 45207</strain>
    </source>
</reference>
<dbReference type="Pfam" id="PF00872">
    <property type="entry name" value="Transposase_mut"/>
    <property type="match status" value="1"/>
</dbReference>
<evidence type="ECO:0000313" key="9">
    <source>
        <dbReference type="Proteomes" id="UP000198348"/>
    </source>
</evidence>
<evidence type="ECO:0000256" key="5">
    <source>
        <dbReference type="ARBA" id="ARBA00023172"/>
    </source>
</evidence>
<evidence type="ECO:0000256" key="1">
    <source>
        <dbReference type="ARBA" id="ARBA00002190"/>
    </source>
</evidence>
<accession>A0A238XSD7</accession>
<organism evidence="8 9">
    <name type="scientific">Haloechinothrix alba</name>
    <dbReference type="NCBI Taxonomy" id="664784"/>
    <lineage>
        <taxon>Bacteria</taxon>
        <taxon>Bacillati</taxon>
        <taxon>Actinomycetota</taxon>
        <taxon>Actinomycetes</taxon>
        <taxon>Pseudonocardiales</taxon>
        <taxon>Pseudonocardiaceae</taxon>
        <taxon>Haloechinothrix</taxon>
    </lineage>
</organism>
<evidence type="ECO:0000256" key="2">
    <source>
        <dbReference type="ARBA" id="ARBA00010961"/>
    </source>
</evidence>
<protein>
    <recommendedName>
        <fullName evidence="6">Mutator family transposase</fullName>
    </recommendedName>
</protein>
<dbReference type="EMBL" id="FZNW01000012">
    <property type="protein sequence ID" value="SNR61363.1"/>
    <property type="molecule type" value="Genomic_DNA"/>
</dbReference>
<gene>
    <name evidence="8" type="ORF">SAMN06265360_1129</name>
</gene>